<protein>
    <submittedName>
        <fullName evidence="2">Uncharacterized protein</fullName>
    </submittedName>
</protein>
<evidence type="ECO:0000313" key="3">
    <source>
        <dbReference type="Proteomes" id="UP000295741"/>
    </source>
</evidence>
<dbReference type="RefSeq" id="WP_133475621.1">
    <property type="nucleotide sequence ID" value="NZ_SNWP01000014.1"/>
</dbReference>
<gene>
    <name evidence="2" type="ORF">BC659_3057</name>
    <name evidence="1" type="ORF">BC659_3299</name>
</gene>
<evidence type="ECO:0000313" key="1">
    <source>
        <dbReference type="EMBL" id="TDO23439.1"/>
    </source>
</evidence>
<evidence type="ECO:0000313" key="2">
    <source>
        <dbReference type="EMBL" id="TDO25042.1"/>
    </source>
</evidence>
<dbReference type="SUPFAM" id="SSF55008">
    <property type="entry name" value="HMA, heavy metal-associated domain"/>
    <property type="match status" value="1"/>
</dbReference>
<dbReference type="InterPro" id="IPR036163">
    <property type="entry name" value="HMA_dom_sf"/>
</dbReference>
<name>A0A4R6IRI7_9BACT</name>
<dbReference type="Proteomes" id="UP000295741">
    <property type="component" value="Unassembled WGS sequence"/>
</dbReference>
<dbReference type="GO" id="GO:0046872">
    <property type="term" value="F:metal ion binding"/>
    <property type="evidence" value="ECO:0007669"/>
    <property type="project" value="InterPro"/>
</dbReference>
<proteinExistence type="predicted"/>
<dbReference type="OrthoDB" id="954941at2"/>
<dbReference type="EMBL" id="SNWP01000014">
    <property type="protein sequence ID" value="TDO25042.1"/>
    <property type="molecule type" value="Genomic_DNA"/>
</dbReference>
<organism evidence="2 3">
    <name type="scientific">Sediminibacterium goheungense</name>
    <dbReference type="NCBI Taxonomy" id="1086393"/>
    <lineage>
        <taxon>Bacteria</taxon>
        <taxon>Pseudomonadati</taxon>
        <taxon>Bacteroidota</taxon>
        <taxon>Chitinophagia</taxon>
        <taxon>Chitinophagales</taxon>
        <taxon>Chitinophagaceae</taxon>
        <taxon>Sediminibacterium</taxon>
    </lineage>
</organism>
<comment type="caution">
    <text evidence="2">The sequence shown here is derived from an EMBL/GenBank/DDBJ whole genome shotgun (WGS) entry which is preliminary data.</text>
</comment>
<dbReference type="AlphaFoldDB" id="A0A4R6IRI7"/>
<dbReference type="EMBL" id="SNWP01000016">
    <property type="protein sequence ID" value="TDO23439.1"/>
    <property type="molecule type" value="Genomic_DNA"/>
</dbReference>
<accession>A0A4R6IRI7</accession>
<reference evidence="2 3" key="1">
    <citation type="submission" date="2019-03" db="EMBL/GenBank/DDBJ databases">
        <title>Genomic Encyclopedia of Archaeal and Bacterial Type Strains, Phase II (KMG-II): from individual species to whole genera.</title>
        <authorList>
            <person name="Goeker M."/>
        </authorList>
    </citation>
    <scope>NUCLEOTIDE SEQUENCE [LARGE SCALE GENOMIC DNA]</scope>
    <source>
        <strain evidence="2 3">DSM 28323</strain>
    </source>
</reference>
<keyword evidence="3" id="KW-1185">Reference proteome</keyword>
<sequence length="139" mass="15717">MKLIKRITKGILILFLVLFASLFIYANWSEPSLGERVYMENPTQIVVMRFPEGFTGKDSAAIDHYFMTQKGVYSNIVSLNSQTLCVTIDPRVTNRSAILDAAKAYNTSIVERAPLNSRAECPVNLHAFRKITYALNVRK</sequence>